<evidence type="ECO:0000313" key="4">
    <source>
        <dbReference type="Proteomes" id="UP000441389"/>
    </source>
</evidence>
<dbReference type="Proteomes" id="UP000441389">
    <property type="component" value="Unassembled WGS sequence"/>
</dbReference>
<proteinExistence type="predicted"/>
<keyword evidence="4" id="KW-1185">Reference proteome</keyword>
<dbReference type="NCBIfam" id="NF035944">
    <property type="entry name" value="PEPxxWA-CTERM"/>
    <property type="match status" value="1"/>
</dbReference>
<accession>A0A6I4IY15</accession>
<sequence length="487" mass="51805">MGTAGAGRRRRPGRRTRPRNLARAALLRCPTRARPGSRRCGTRAPGPAPHDLTHGFRKTSAFRQGLRVGFTPIIFARVRPTPDGRGVKRMFQHLHRASALTFALTLAAPAGAAVKYNVTELKPLPGFARGAVGDESYGINDSGQSVGRMRNADSLNGARAVVWDRNGNVTQLATPGGAWMSKADGINNSGVISGDIGVGEAGNFDTRRAVRWTSPGNYQFLLPDVGRFSTGDVINDNGWIGGIEYLGAYDDMSWRAYVWSPDGTIRWVDPNLSNGRIEWFGANSSNVFSGTQAVIGDDEGTSFAAVVWSEGTGPVALPTRAGMIATSGGDINDGGIVIGADWDGNITDTGLWWDAAHNLHTLGFVPGTTGSGPNAINNVNQVVGWSADENVCDPFGDFSCRRAAIWDLSGGATDLNDLIDPGLGYTLLFANGINDLGEIYGEAADATGRRFMFLARPVPEPATWAMMVLGFACLGTATRHRRRAAAA</sequence>
<reference evidence="3 4" key="1">
    <citation type="submission" date="2019-12" db="EMBL/GenBank/DDBJ databases">
        <authorList>
            <person name="Huq M.A."/>
        </authorList>
    </citation>
    <scope>NUCLEOTIDE SEQUENCE [LARGE SCALE GENOMIC DNA]</scope>
    <source>
        <strain evidence="3 4">MAH-20</strain>
    </source>
</reference>
<evidence type="ECO:0000313" key="3">
    <source>
        <dbReference type="EMBL" id="MVO77092.1"/>
    </source>
</evidence>
<dbReference type="AlphaFoldDB" id="A0A6I4IY15"/>
<evidence type="ECO:0000256" key="1">
    <source>
        <dbReference type="SAM" id="MobiDB-lite"/>
    </source>
</evidence>
<dbReference type="EMBL" id="WQMS01000006">
    <property type="protein sequence ID" value="MVO77092.1"/>
    <property type="molecule type" value="Genomic_DNA"/>
</dbReference>
<feature type="domain" description="Ice-binding protein C-terminal" evidence="2">
    <location>
        <begin position="457"/>
        <end position="482"/>
    </location>
</feature>
<organism evidence="3 4">
    <name type="scientific">Sphingomonas horti</name>
    <dbReference type="NCBI Taxonomy" id="2682842"/>
    <lineage>
        <taxon>Bacteria</taxon>
        <taxon>Pseudomonadati</taxon>
        <taxon>Pseudomonadota</taxon>
        <taxon>Alphaproteobacteria</taxon>
        <taxon>Sphingomonadales</taxon>
        <taxon>Sphingomonadaceae</taxon>
        <taxon>Sphingomonas</taxon>
    </lineage>
</organism>
<gene>
    <name evidence="3" type="ORF">GON01_03960</name>
</gene>
<evidence type="ECO:0000259" key="2">
    <source>
        <dbReference type="Pfam" id="PF07589"/>
    </source>
</evidence>
<comment type="caution">
    <text evidence="3">The sequence shown here is derived from an EMBL/GenBank/DDBJ whole genome shotgun (WGS) entry which is preliminary data.</text>
</comment>
<protein>
    <submittedName>
        <fullName evidence="3">PEPxxWA-CTERM sorting domain-containing protein</fullName>
    </submittedName>
</protein>
<feature type="region of interest" description="Disordered" evidence="1">
    <location>
        <begin position="32"/>
        <end position="52"/>
    </location>
</feature>
<name>A0A6I4IY15_9SPHN</name>
<dbReference type="InterPro" id="IPR013424">
    <property type="entry name" value="Ice-binding_C"/>
</dbReference>
<dbReference type="NCBIfam" id="TIGR02595">
    <property type="entry name" value="PEP_CTERM"/>
    <property type="match status" value="1"/>
</dbReference>
<dbReference type="Pfam" id="PF07589">
    <property type="entry name" value="PEP-CTERM"/>
    <property type="match status" value="1"/>
</dbReference>